<gene>
    <name evidence="2" type="ORF">SDC9_71827</name>
</gene>
<dbReference type="InterPro" id="IPR052159">
    <property type="entry name" value="Competence_DNA_uptake"/>
</dbReference>
<dbReference type="Pfam" id="PF00753">
    <property type="entry name" value="Lactamase_B"/>
    <property type="match status" value="1"/>
</dbReference>
<organism evidence="2">
    <name type="scientific">bioreactor metagenome</name>
    <dbReference type="NCBI Taxonomy" id="1076179"/>
    <lineage>
        <taxon>unclassified sequences</taxon>
        <taxon>metagenomes</taxon>
        <taxon>ecological metagenomes</taxon>
    </lineage>
</organism>
<proteinExistence type="predicted"/>
<dbReference type="Gene3D" id="3.60.15.10">
    <property type="entry name" value="Ribonuclease Z/Hydroxyacylglutathione hydrolase-like"/>
    <property type="match status" value="1"/>
</dbReference>
<dbReference type="CDD" id="cd07731">
    <property type="entry name" value="ComA-like_MBL-fold"/>
    <property type="match status" value="1"/>
</dbReference>
<dbReference type="InterPro" id="IPR035681">
    <property type="entry name" value="ComA-like_MBL"/>
</dbReference>
<dbReference type="PANTHER" id="PTHR30619:SF7">
    <property type="entry name" value="BETA-LACTAMASE DOMAIN PROTEIN"/>
    <property type="match status" value="1"/>
</dbReference>
<dbReference type="AlphaFoldDB" id="A0A644Y9U6"/>
<dbReference type="SMART" id="SM00849">
    <property type="entry name" value="Lactamase_B"/>
    <property type="match status" value="1"/>
</dbReference>
<dbReference type="InterPro" id="IPR036866">
    <property type="entry name" value="RibonucZ/Hydroxyglut_hydro"/>
</dbReference>
<dbReference type="EMBL" id="VSSQ01004473">
    <property type="protein sequence ID" value="MPM25336.1"/>
    <property type="molecule type" value="Genomic_DNA"/>
</dbReference>
<sequence length="299" mass="31929">MKKLKFLSVVSLIMAAALTACSPTSPVSSSQVNTNTHASDTSAYDTLMRVSYIDVGQGDSEFIELPNGKTMLIDAGPNEAGSKVVEYIKSLGYTSIDYVVATHPHEDHIGGMDDVINAFDIGDIYMPKVSADTKTYEDLLDAISAKNLIIYTAHAGVSVIGDDGLSVNMLAPVSDSYDDLNNYSAVIRIVYGDTSFLFTGDAENISESEITDDVKADVLKVGHHGSDTSTSDDFLAKVNPSIAVISCGKDNKYGHPTESTVQKLKDKGVQVLRTDEVGTIVISTDGSNLKMEQPAGELK</sequence>
<feature type="domain" description="Metallo-beta-lactamase" evidence="1">
    <location>
        <begin position="57"/>
        <end position="249"/>
    </location>
</feature>
<dbReference type="SUPFAM" id="SSF56281">
    <property type="entry name" value="Metallo-hydrolase/oxidoreductase"/>
    <property type="match status" value="1"/>
</dbReference>
<evidence type="ECO:0000313" key="2">
    <source>
        <dbReference type="EMBL" id="MPM25336.1"/>
    </source>
</evidence>
<dbReference type="InterPro" id="IPR001279">
    <property type="entry name" value="Metallo-B-lactamas"/>
</dbReference>
<dbReference type="PROSITE" id="PS51257">
    <property type="entry name" value="PROKAR_LIPOPROTEIN"/>
    <property type="match status" value="1"/>
</dbReference>
<accession>A0A644Y9U6</accession>
<comment type="caution">
    <text evidence="2">The sequence shown here is derived from an EMBL/GenBank/DDBJ whole genome shotgun (WGS) entry which is preliminary data.</text>
</comment>
<reference evidence="2" key="1">
    <citation type="submission" date="2019-08" db="EMBL/GenBank/DDBJ databases">
        <authorList>
            <person name="Kucharzyk K."/>
            <person name="Murdoch R.W."/>
            <person name="Higgins S."/>
            <person name="Loffler F."/>
        </authorList>
    </citation>
    <scope>NUCLEOTIDE SEQUENCE</scope>
</reference>
<name>A0A644Y9U6_9ZZZZ</name>
<dbReference type="PANTHER" id="PTHR30619">
    <property type="entry name" value="DNA INTERNALIZATION/COMPETENCE PROTEIN COMEC/REC2"/>
    <property type="match status" value="1"/>
</dbReference>
<evidence type="ECO:0000259" key="1">
    <source>
        <dbReference type="SMART" id="SM00849"/>
    </source>
</evidence>
<protein>
    <recommendedName>
        <fullName evidence="1">Metallo-beta-lactamase domain-containing protein</fullName>
    </recommendedName>
</protein>